<gene>
    <name evidence="1" type="ORF">HOLleu_25233</name>
</gene>
<name>A0A9Q1BSB8_HOLLE</name>
<keyword evidence="2" id="KW-1185">Reference proteome</keyword>
<evidence type="ECO:0000313" key="1">
    <source>
        <dbReference type="EMBL" id="KAJ8031882.1"/>
    </source>
</evidence>
<evidence type="ECO:0000313" key="2">
    <source>
        <dbReference type="Proteomes" id="UP001152320"/>
    </source>
</evidence>
<organism evidence="1 2">
    <name type="scientific">Holothuria leucospilota</name>
    <name type="common">Black long sea cucumber</name>
    <name type="synonym">Mertensiothuria leucospilota</name>
    <dbReference type="NCBI Taxonomy" id="206669"/>
    <lineage>
        <taxon>Eukaryota</taxon>
        <taxon>Metazoa</taxon>
        <taxon>Echinodermata</taxon>
        <taxon>Eleutherozoa</taxon>
        <taxon>Echinozoa</taxon>
        <taxon>Holothuroidea</taxon>
        <taxon>Aspidochirotacea</taxon>
        <taxon>Aspidochirotida</taxon>
        <taxon>Holothuriidae</taxon>
        <taxon>Holothuria</taxon>
    </lineage>
</organism>
<reference evidence="1" key="1">
    <citation type="submission" date="2021-10" db="EMBL/GenBank/DDBJ databases">
        <title>Tropical sea cucumber genome reveals ecological adaptation and Cuvierian tubules defense mechanism.</title>
        <authorList>
            <person name="Chen T."/>
        </authorList>
    </citation>
    <scope>NUCLEOTIDE SEQUENCE</scope>
    <source>
        <strain evidence="1">Nanhai2018</strain>
        <tissue evidence="1">Muscle</tissue>
    </source>
</reference>
<sequence length="69" mass="7585">MGYDPTLVQHRLLVEENVTLDKANSLAQRVEAALKDSNTVTGTTDMNNYANQGECYISTEVEQTGLPIL</sequence>
<dbReference type="Proteomes" id="UP001152320">
    <property type="component" value="Chromosome 12"/>
</dbReference>
<dbReference type="OrthoDB" id="10066365at2759"/>
<comment type="caution">
    <text evidence="1">The sequence shown here is derived from an EMBL/GenBank/DDBJ whole genome shotgun (WGS) entry which is preliminary data.</text>
</comment>
<accession>A0A9Q1BSB8</accession>
<protein>
    <submittedName>
        <fullName evidence="1">Uncharacterized protein</fullName>
    </submittedName>
</protein>
<proteinExistence type="predicted"/>
<dbReference type="AlphaFoldDB" id="A0A9Q1BSB8"/>
<dbReference type="EMBL" id="JAIZAY010000012">
    <property type="protein sequence ID" value="KAJ8031882.1"/>
    <property type="molecule type" value="Genomic_DNA"/>
</dbReference>